<dbReference type="EMBL" id="LR746496">
    <property type="protein sequence ID" value="CAA7599570.1"/>
    <property type="molecule type" value="Genomic_DNA"/>
</dbReference>
<dbReference type="EC" id="2.4.1.-" evidence="3"/>
<sequence>MGLKSKVVLAHQTLTGGDAIGHDILGMYRTLTGLGYEAYIYAENYLGDLASFRFDKRELLRLISRPDNVLIYHHSVFWAEGEEILKRCKARVILKYHNITPPEFFEPYSPLHFDQTSKGREQTARLLESIDQGWWFADSEFNRQDLLGCGLCKERAVVVPPFHSLEAWAEVKPNISLVRNVLMSKRKQIFFLGRVAPNKGHKHLLGIVKAFRATFHEEIHLWITGGIDPYLGGYMDELNDTIRDGQLEDNVSFTDKLPLQDIKALFLASDAFLCMSEHEGFCVPIIEAQYLRLPLVTYGGTALRETAGRKQIVLDTVDYNLAAASLYTVFHDRDVKEFCQEEGYQNVSDRFSHERIKETFRLSFNKVIGSEPA</sequence>
<dbReference type="GO" id="GO:0016757">
    <property type="term" value="F:glycosyltransferase activity"/>
    <property type="evidence" value="ECO:0007669"/>
    <property type="project" value="UniProtKB-KW"/>
</dbReference>
<proteinExistence type="predicted"/>
<dbReference type="EMBL" id="CDGJ01000065">
    <property type="protein sequence ID" value="CEJ07765.1"/>
    <property type="molecule type" value="Genomic_DNA"/>
</dbReference>
<dbReference type="GO" id="GO:0009103">
    <property type="term" value="P:lipopolysaccharide biosynthetic process"/>
    <property type="evidence" value="ECO:0007669"/>
    <property type="project" value="TreeGrafter"/>
</dbReference>
<dbReference type="PANTHER" id="PTHR46401:SF2">
    <property type="entry name" value="GLYCOSYLTRANSFERASE WBBK-RELATED"/>
    <property type="match status" value="1"/>
</dbReference>
<dbReference type="InterPro" id="IPR001296">
    <property type="entry name" value="Glyco_trans_1"/>
</dbReference>
<reference evidence="4" key="1">
    <citation type="submission" date="2014-11" db="EMBL/GenBank/DDBJ databases">
        <authorList>
            <person name="Hornung B.V."/>
        </authorList>
    </citation>
    <scope>NUCLEOTIDE SEQUENCE</scope>
    <source>
        <strain evidence="4">INE</strain>
    </source>
</reference>
<reference evidence="3" key="2">
    <citation type="submission" date="2020-01" db="EMBL/GenBank/DDBJ databases">
        <authorList>
            <person name="Hornung B."/>
        </authorList>
    </citation>
    <scope>NUCLEOTIDE SEQUENCE</scope>
    <source>
        <strain evidence="3">PacBioINE</strain>
    </source>
</reference>
<dbReference type="SUPFAM" id="SSF53756">
    <property type="entry name" value="UDP-Glycosyltransferase/glycogen phosphorylase"/>
    <property type="match status" value="1"/>
</dbReference>
<dbReference type="KEGG" id="aacx:DEACI_0196"/>
<keyword evidence="3" id="KW-0328">Glycosyltransferase</keyword>
<keyword evidence="5" id="KW-1185">Reference proteome</keyword>
<evidence type="ECO:0000256" key="1">
    <source>
        <dbReference type="ARBA" id="ARBA00022679"/>
    </source>
</evidence>
<feature type="domain" description="Glycosyl transferase family 1" evidence="2">
    <location>
        <begin position="184"/>
        <end position="344"/>
    </location>
</feature>
<dbReference type="Pfam" id="PF00534">
    <property type="entry name" value="Glycos_transf_1"/>
    <property type="match status" value="1"/>
</dbReference>
<evidence type="ECO:0000313" key="5">
    <source>
        <dbReference type="Proteomes" id="UP001071230"/>
    </source>
</evidence>
<dbReference type="PANTHER" id="PTHR46401">
    <property type="entry name" value="GLYCOSYLTRANSFERASE WBBK-RELATED"/>
    <property type="match status" value="1"/>
</dbReference>
<keyword evidence="1 3" id="KW-0808">Transferase</keyword>
<accession>A0A8S0X2X4</accession>
<name>A0A8S0X2X4_9FIRM</name>
<dbReference type="AlphaFoldDB" id="A0A8S0X2X4"/>
<dbReference type="Gene3D" id="3.40.50.2000">
    <property type="entry name" value="Glycogen Phosphorylase B"/>
    <property type="match status" value="1"/>
</dbReference>
<evidence type="ECO:0000313" key="4">
    <source>
        <dbReference type="EMBL" id="CEJ07765.1"/>
    </source>
</evidence>
<dbReference type="Proteomes" id="UP000836597">
    <property type="component" value="Chromosome"/>
</dbReference>
<evidence type="ECO:0000259" key="2">
    <source>
        <dbReference type="Pfam" id="PF00534"/>
    </source>
</evidence>
<dbReference type="Proteomes" id="UP001071230">
    <property type="component" value="Unassembled WGS sequence"/>
</dbReference>
<gene>
    <name evidence="3" type="ORF">DEACI_0196</name>
    <name evidence="4" type="ORF">DEACI_2231</name>
</gene>
<protein>
    <submittedName>
        <fullName evidence="3">Glycosyl transferase, family 1</fullName>
        <ecNumber evidence="3">2.4.1.-</ecNumber>
    </submittedName>
    <submittedName>
        <fullName evidence="4">Glycosyltransferase</fullName>
    </submittedName>
</protein>
<evidence type="ECO:0000313" key="3">
    <source>
        <dbReference type="EMBL" id="CAA7599570.1"/>
    </source>
</evidence>
<dbReference type="RefSeq" id="WP_240983358.1">
    <property type="nucleotide sequence ID" value="NZ_CDGJ01000065.1"/>
</dbReference>
<organism evidence="3">
    <name type="scientific">Acididesulfobacillus acetoxydans</name>
    <dbReference type="NCBI Taxonomy" id="1561005"/>
    <lineage>
        <taxon>Bacteria</taxon>
        <taxon>Bacillati</taxon>
        <taxon>Bacillota</taxon>
        <taxon>Clostridia</taxon>
        <taxon>Eubacteriales</taxon>
        <taxon>Peptococcaceae</taxon>
        <taxon>Acididesulfobacillus</taxon>
    </lineage>
</organism>